<dbReference type="InterPro" id="IPR017871">
    <property type="entry name" value="ABC_transporter-like_CS"/>
</dbReference>
<sequence>MTISLNQAGKRYNYDWIFRKVTYTFRPGGRYAILGPNGSGKSTLLQVISGHQHQNEGSVSYHLQDQPVPADTFYQYFSLAAPALELIEELTLKETLQFHLQFKQLLPGFTPEKVIAAISLEHAADKQLRHYSSGMRQRVKLALAIFSNTPVLLLDEPCTNLDTTGIKLYQGLIAQYTAGRTLIISSNDEQEYFMCEERLSILDYK</sequence>
<dbReference type="Gene3D" id="3.40.50.300">
    <property type="entry name" value="P-loop containing nucleotide triphosphate hydrolases"/>
    <property type="match status" value="1"/>
</dbReference>
<accession>A0A2T7BJY3</accession>
<keyword evidence="6" id="KW-1185">Reference proteome</keyword>
<evidence type="ECO:0000313" key="5">
    <source>
        <dbReference type="EMBL" id="PUZ27984.1"/>
    </source>
</evidence>
<feature type="domain" description="ABC transporter" evidence="4">
    <location>
        <begin position="3"/>
        <end position="205"/>
    </location>
</feature>
<dbReference type="AlphaFoldDB" id="A0A2T7BJY3"/>
<name>A0A2T7BJY3_9BACT</name>
<proteinExistence type="predicted"/>
<comment type="caution">
    <text evidence="5">The sequence shown here is derived from an EMBL/GenBank/DDBJ whole genome shotgun (WGS) entry which is preliminary data.</text>
</comment>
<protein>
    <submittedName>
        <fullName evidence="5">ABC transporter ATP-binding protein</fullName>
    </submittedName>
</protein>
<reference evidence="5 6" key="1">
    <citation type="submission" date="2018-04" db="EMBL/GenBank/DDBJ databases">
        <title>Chitinophaga fuyangensis sp. nov., isolated from soil in a chemical factory.</title>
        <authorList>
            <person name="Chen K."/>
        </authorList>
    </citation>
    <scope>NUCLEOTIDE SEQUENCE [LARGE SCALE GENOMIC DNA]</scope>
    <source>
        <strain evidence="5 6">LY-1</strain>
    </source>
</reference>
<dbReference type="Pfam" id="PF00005">
    <property type="entry name" value="ABC_tran"/>
    <property type="match status" value="1"/>
</dbReference>
<organism evidence="5 6">
    <name type="scientific">Chitinophaga parva</name>
    <dbReference type="NCBI Taxonomy" id="2169414"/>
    <lineage>
        <taxon>Bacteria</taxon>
        <taxon>Pseudomonadati</taxon>
        <taxon>Bacteroidota</taxon>
        <taxon>Chitinophagia</taxon>
        <taxon>Chitinophagales</taxon>
        <taxon>Chitinophagaceae</taxon>
        <taxon>Chitinophaga</taxon>
    </lineage>
</organism>
<dbReference type="PANTHER" id="PTHR42939">
    <property type="entry name" value="ABC TRANSPORTER ATP-BINDING PROTEIN ALBC-RELATED"/>
    <property type="match status" value="1"/>
</dbReference>
<dbReference type="InterPro" id="IPR003593">
    <property type="entry name" value="AAA+_ATPase"/>
</dbReference>
<keyword evidence="3 5" id="KW-0067">ATP-binding</keyword>
<evidence type="ECO:0000256" key="2">
    <source>
        <dbReference type="ARBA" id="ARBA00022741"/>
    </source>
</evidence>
<evidence type="ECO:0000259" key="4">
    <source>
        <dbReference type="PROSITE" id="PS50893"/>
    </source>
</evidence>
<dbReference type="InterPro" id="IPR027417">
    <property type="entry name" value="P-loop_NTPase"/>
</dbReference>
<dbReference type="OrthoDB" id="9808363at2"/>
<evidence type="ECO:0000256" key="1">
    <source>
        <dbReference type="ARBA" id="ARBA00022448"/>
    </source>
</evidence>
<gene>
    <name evidence="5" type="ORF">DCC81_00400</name>
</gene>
<dbReference type="InterPro" id="IPR003439">
    <property type="entry name" value="ABC_transporter-like_ATP-bd"/>
</dbReference>
<dbReference type="Proteomes" id="UP000244450">
    <property type="component" value="Unassembled WGS sequence"/>
</dbReference>
<dbReference type="PANTHER" id="PTHR42939:SF1">
    <property type="entry name" value="ABC TRANSPORTER ATP-BINDING PROTEIN ALBC-RELATED"/>
    <property type="match status" value="1"/>
</dbReference>
<dbReference type="RefSeq" id="WP_108684625.1">
    <property type="nucleotide sequence ID" value="NZ_QCYK01000001.1"/>
</dbReference>
<dbReference type="GO" id="GO:0005524">
    <property type="term" value="F:ATP binding"/>
    <property type="evidence" value="ECO:0007669"/>
    <property type="project" value="UniProtKB-KW"/>
</dbReference>
<dbReference type="EMBL" id="QCYK01000001">
    <property type="protein sequence ID" value="PUZ27984.1"/>
    <property type="molecule type" value="Genomic_DNA"/>
</dbReference>
<dbReference type="PROSITE" id="PS50893">
    <property type="entry name" value="ABC_TRANSPORTER_2"/>
    <property type="match status" value="1"/>
</dbReference>
<dbReference type="InterPro" id="IPR051782">
    <property type="entry name" value="ABC_Transporter_VariousFunc"/>
</dbReference>
<dbReference type="SUPFAM" id="SSF52540">
    <property type="entry name" value="P-loop containing nucleoside triphosphate hydrolases"/>
    <property type="match status" value="1"/>
</dbReference>
<evidence type="ECO:0000256" key="3">
    <source>
        <dbReference type="ARBA" id="ARBA00022840"/>
    </source>
</evidence>
<evidence type="ECO:0000313" key="6">
    <source>
        <dbReference type="Proteomes" id="UP000244450"/>
    </source>
</evidence>
<keyword evidence="2" id="KW-0547">Nucleotide-binding</keyword>
<dbReference type="GO" id="GO:0016887">
    <property type="term" value="F:ATP hydrolysis activity"/>
    <property type="evidence" value="ECO:0007669"/>
    <property type="project" value="InterPro"/>
</dbReference>
<dbReference type="SMART" id="SM00382">
    <property type="entry name" value="AAA"/>
    <property type="match status" value="1"/>
</dbReference>
<keyword evidence="1" id="KW-0813">Transport</keyword>
<dbReference type="PROSITE" id="PS00211">
    <property type="entry name" value="ABC_TRANSPORTER_1"/>
    <property type="match status" value="1"/>
</dbReference>